<evidence type="ECO:0000313" key="12">
    <source>
        <dbReference type="Proteomes" id="UP000077755"/>
    </source>
</evidence>
<dbReference type="EMBL" id="CP093345">
    <property type="protein sequence ID" value="WOG93342.1"/>
    <property type="molecule type" value="Genomic_DNA"/>
</dbReference>
<dbReference type="AlphaFoldDB" id="A0AAF0WPD2"/>
<feature type="domain" description="Pectate lyase" evidence="10">
    <location>
        <begin position="136"/>
        <end position="333"/>
    </location>
</feature>
<dbReference type="SUPFAM" id="SSF51126">
    <property type="entry name" value="Pectin lyase-like"/>
    <property type="match status" value="1"/>
</dbReference>
<dbReference type="InterPro" id="IPR002022">
    <property type="entry name" value="Pec_lyase"/>
</dbReference>
<comment type="cofactor">
    <cofactor evidence="8">
        <name>Ca(2+)</name>
        <dbReference type="ChEBI" id="CHEBI:29108"/>
    </cofactor>
    <text evidence="8">Binds 1 Ca(2+) ion. Required for its activity.</text>
</comment>
<feature type="compositionally biased region" description="Basic residues" evidence="9">
    <location>
        <begin position="40"/>
        <end position="51"/>
    </location>
</feature>
<sequence length="398" mass="44106">MILVISIAAFFIIQAQAQNARQPHHHSRKNKGHEPDKAPKVHRGHKGHKGAKKYGGPCVAYNPIDRCWRCDPNWAKDRYRLAGCAMGFGRHTTGGKDGPIYKVTDSSDDNVEEPKPGTLRHAVIQKHPLWIIFAKSMTITLQQELLMQCDKTIDGRGKNVKISGGAGISIQFVRNIIIHNIHITDIHVTSGGSIRDSIDHIGLRAAADGDAISIFGSSDIWIDHVSASNAKDGLIDIVANSNGVTISNCHFVHHDKVLLFGAEDTNEKDKEMHVTVAYTHFGKNLIQRMPRVRWGFIHLVNNDYTHWLMYAIGGSHGARIISQGNRFIAPFDPVAKETWNWRSEGDLMMNGAFFVESGCPDWRAGIDPLDLILPAPATEVTTLTLFTGPLGCRKKRPC</sequence>
<reference evidence="11" key="2">
    <citation type="submission" date="2022-03" db="EMBL/GenBank/DDBJ databases">
        <title>Draft title - Genomic analysis of global carrot germplasm unveils the trajectory of domestication and the origin of high carotenoid orange carrot.</title>
        <authorList>
            <person name="Iorizzo M."/>
            <person name="Ellison S."/>
            <person name="Senalik D."/>
            <person name="Macko-Podgorni A."/>
            <person name="Grzebelus D."/>
            <person name="Bostan H."/>
            <person name="Rolling W."/>
            <person name="Curaba J."/>
            <person name="Simon P."/>
        </authorList>
    </citation>
    <scope>NUCLEOTIDE SEQUENCE</scope>
    <source>
        <tissue evidence="11">Leaf</tissue>
    </source>
</reference>
<organism evidence="11 12">
    <name type="scientific">Daucus carota subsp. sativus</name>
    <name type="common">Carrot</name>
    <dbReference type="NCBI Taxonomy" id="79200"/>
    <lineage>
        <taxon>Eukaryota</taxon>
        <taxon>Viridiplantae</taxon>
        <taxon>Streptophyta</taxon>
        <taxon>Embryophyta</taxon>
        <taxon>Tracheophyta</taxon>
        <taxon>Spermatophyta</taxon>
        <taxon>Magnoliopsida</taxon>
        <taxon>eudicotyledons</taxon>
        <taxon>Gunneridae</taxon>
        <taxon>Pentapetalae</taxon>
        <taxon>asterids</taxon>
        <taxon>campanulids</taxon>
        <taxon>Apiales</taxon>
        <taxon>Apiaceae</taxon>
        <taxon>Apioideae</taxon>
        <taxon>Scandiceae</taxon>
        <taxon>Daucinae</taxon>
        <taxon>Daucus</taxon>
        <taxon>Daucus sect. Daucus</taxon>
    </lineage>
</organism>
<keyword evidence="7 8" id="KW-0456">Lyase</keyword>
<evidence type="ECO:0000259" key="10">
    <source>
        <dbReference type="SMART" id="SM00656"/>
    </source>
</evidence>
<keyword evidence="5 8" id="KW-0732">Signal</keyword>
<evidence type="ECO:0000256" key="8">
    <source>
        <dbReference type="RuleBase" id="RU361123"/>
    </source>
</evidence>
<dbReference type="InterPro" id="IPR018082">
    <property type="entry name" value="AmbAllergen"/>
</dbReference>
<evidence type="ECO:0000256" key="4">
    <source>
        <dbReference type="ARBA" id="ARBA00022723"/>
    </source>
</evidence>
<dbReference type="PRINTS" id="PR00807">
    <property type="entry name" value="AMBALLERGEN"/>
</dbReference>
<evidence type="ECO:0000256" key="5">
    <source>
        <dbReference type="ARBA" id="ARBA00022729"/>
    </source>
</evidence>
<keyword evidence="12" id="KW-1185">Reference proteome</keyword>
<dbReference type="Proteomes" id="UP000077755">
    <property type="component" value="Chromosome 3"/>
</dbReference>
<comment type="pathway">
    <text evidence="2 8">Glycan metabolism; pectin degradation; 2-dehydro-3-deoxy-D-gluconate from pectin: step 2/5.</text>
</comment>
<evidence type="ECO:0000313" key="11">
    <source>
        <dbReference type="EMBL" id="WOG93342.1"/>
    </source>
</evidence>
<evidence type="ECO:0000256" key="7">
    <source>
        <dbReference type="ARBA" id="ARBA00023239"/>
    </source>
</evidence>
<gene>
    <name evidence="11" type="ORF">DCAR_0312625</name>
</gene>
<comment type="catalytic activity">
    <reaction evidence="1 8">
        <text>Eliminative cleavage of (1-&gt;4)-alpha-D-galacturonan to give oligosaccharides with 4-deoxy-alpha-D-galact-4-enuronosyl groups at their non-reducing ends.</text>
        <dbReference type="EC" id="4.2.2.2"/>
    </reaction>
</comment>
<dbReference type="PANTHER" id="PTHR31683:SF69">
    <property type="entry name" value="PECTATE LYASE 7-RELATED"/>
    <property type="match status" value="1"/>
</dbReference>
<evidence type="ECO:0000256" key="1">
    <source>
        <dbReference type="ARBA" id="ARBA00000695"/>
    </source>
</evidence>
<evidence type="ECO:0000256" key="6">
    <source>
        <dbReference type="ARBA" id="ARBA00022837"/>
    </source>
</evidence>
<dbReference type="InterPro" id="IPR012334">
    <property type="entry name" value="Pectin_lyas_fold"/>
</dbReference>
<keyword evidence="6 8" id="KW-0106">Calcium</keyword>
<feature type="signal peptide" evidence="8">
    <location>
        <begin position="1"/>
        <end position="17"/>
    </location>
</feature>
<dbReference type="GO" id="GO:0030570">
    <property type="term" value="F:pectate lyase activity"/>
    <property type="evidence" value="ECO:0007669"/>
    <property type="project" value="UniProtKB-EC"/>
</dbReference>
<feature type="chain" id="PRO_5041781309" description="Pectate lyase" evidence="8">
    <location>
        <begin position="18"/>
        <end position="398"/>
    </location>
</feature>
<evidence type="ECO:0000256" key="2">
    <source>
        <dbReference type="ARBA" id="ARBA00005220"/>
    </source>
</evidence>
<reference evidence="11" key="1">
    <citation type="journal article" date="2016" name="Nat. Genet.">
        <title>A high-quality carrot genome assembly provides new insights into carotenoid accumulation and asterid genome evolution.</title>
        <authorList>
            <person name="Iorizzo M."/>
            <person name="Ellison S."/>
            <person name="Senalik D."/>
            <person name="Zeng P."/>
            <person name="Satapoomin P."/>
            <person name="Huang J."/>
            <person name="Bowman M."/>
            <person name="Iovene M."/>
            <person name="Sanseverino W."/>
            <person name="Cavagnaro P."/>
            <person name="Yildiz M."/>
            <person name="Macko-Podgorni A."/>
            <person name="Moranska E."/>
            <person name="Grzebelus E."/>
            <person name="Grzebelus D."/>
            <person name="Ashrafi H."/>
            <person name="Zheng Z."/>
            <person name="Cheng S."/>
            <person name="Spooner D."/>
            <person name="Van Deynze A."/>
            <person name="Simon P."/>
        </authorList>
    </citation>
    <scope>NUCLEOTIDE SEQUENCE</scope>
    <source>
        <tissue evidence="11">Leaf</tissue>
    </source>
</reference>
<dbReference type="PANTHER" id="PTHR31683">
    <property type="entry name" value="PECTATE LYASE 18-RELATED"/>
    <property type="match status" value="1"/>
</dbReference>
<keyword evidence="4 8" id="KW-0479">Metal-binding</keyword>
<evidence type="ECO:0000256" key="3">
    <source>
        <dbReference type="ARBA" id="ARBA00012272"/>
    </source>
</evidence>
<evidence type="ECO:0000256" key="9">
    <source>
        <dbReference type="SAM" id="MobiDB-lite"/>
    </source>
</evidence>
<dbReference type="Pfam" id="PF00544">
    <property type="entry name" value="Pectate_lyase_4"/>
    <property type="match status" value="1"/>
</dbReference>
<dbReference type="EC" id="4.2.2.2" evidence="3 8"/>
<dbReference type="GO" id="GO:0046872">
    <property type="term" value="F:metal ion binding"/>
    <property type="evidence" value="ECO:0007669"/>
    <property type="project" value="UniProtKB-KW"/>
</dbReference>
<name>A0AAF0WPD2_DAUCS</name>
<feature type="region of interest" description="Disordered" evidence="9">
    <location>
        <begin position="19"/>
        <end position="51"/>
    </location>
</feature>
<protein>
    <recommendedName>
        <fullName evidence="3 8">Pectate lyase</fullName>
        <ecNumber evidence="3 8">4.2.2.2</ecNumber>
    </recommendedName>
</protein>
<dbReference type="InterPro" id="IPR045032">
    <property type="entry name" value="PEL"/>
</dbReference>
<comment type="similarity">
    <text evidence="8">Belongs to the polysaccharide lyase 1 family.</text>
</comment>
<dbReference type="SMART" id="SM00656">
    <property type="entry name" value="Amb_all"/>
    <property type="match status" value="1"/>
</dbReference>
<dbReference type="Gene3D" id="2.160.20.10">
    <property type="entry name" value="Single-stranded right-handed beta-helix, Pectin lyase-like"/>
    <property type="match status" value="1"/>
</dbReference>
<dbReference type="InterPro" id="IPR011050">
    <property type="entry name" value="Pectin_lyase_fold/virulence"/>
</dbReference>
<proteinExistence type="inferred from homology"/>
<accession>A0AAF0WPD2</accession>
<feature type="compositionally biased region" description="Basic residues" evidence="9">
    <location>
        <begin position="22"/>
        <end position="31"/>
    </location>
</feature>